<reference evidence="1" key="1">
    <citation type="submission" date="2014-09" db="EMBL/GenBank/DDBJ databases">
        <authorList>
            <person name="Magalhaes I.L.F."/>
            <person name="Oliveira U."/>
            <person name="Santos F.R."/>
            <person name="Vidigal T.H.D.A."/>
            <person name="Brescovit A.D."/>
            <person name="Santos A.J."/>
        </authorList>
    </citation>
    <scope>NUCLEOTIDE SEQUENCE</scope>
    <source>
        <tissue evidence="1">Shoot tissue taken approximately 20 cm above the soil surface</tissue>
    </source>
</reference>
<accession>A0A0A9BV22</accession>
<evidence type="ECO:0000313" key="1">
    <source>
        <dbReference type="EMBL" id="JAD65025.1"/>
    </source>
</evidence>
<reference evidence="1" key="2">
    <citation type="journal article" date="2015" name="Data Brief">
        <title>Shoot transcriptome of the giant reed, Arundo donax.</title>
        <authorList>
            <person name="Barrero R.A."/>
            <person name="Guerrero F.D."/>
            <person name="Moolhuijzen P."/>
            <person name="Goolsby J.A."/>
            <person name="Tidwell J."/>
            <person name="Bellgard S.E."/>
            <person name="Bellgard M.I."/>
        </authorList>
    </citation>
    <scope>NUCLEOTIDE SEQUENCE</scope>
    <source>
        <tissue evidence="1">Shoot tissue taken approximately 20 cm above the soil surface</tissue>
    </source>
</reference>
<dbReference type="EMBL" id="GBRH01232870">
    <property type="protein sequence ID" value="JAD65025.1"/>
    <property type="molecule type" value="Transcribed_RNA"/>
</dbReference>
<dbReference type="AlphaFoldDB" id="A0A0A9BV22"/>
<name>A0A0A9BV22_ARUDO</name>
<organism evidence="1">
    <name type="scientific">Arundo donax</name>
    <name type="common">Giant reed</name>
    <name type="synonym">Donax arundinaceus</name>
    <dbReference type="NCBI Taxonomy" id="35708"/>
    <lineage>
        <taxon>Eukaryota</taxon>
        <taxon>Viridiplantae</taxon>
        <taxon>Streptophyta</taxon>
        <taxon>Embryophyta</taxon>
        <taxon>Tracheophyta</taxon>
        <taxon>Spermatophyta</taxon>
        <taxon>Magnoliopsida</taxon>
        <taxon>Liliopsida</taxon>
        <taxon>Poales</taxon>
        <taxon>Poaceae</taxon>
        <taxon>PACMAD clade</taxon>
        <taxon>Arundinoideae</taxon>
        <taxon>Arundineae</taxon>
        <taxon>Arundo</taxon>
    </lineage>
</organism>
<protein>
    <submittedName>
        <fullName evidence="1">Uncharacterized protein</fullName>
    </submittedName>
</protein>
<sequence>MQWLRKQFVQQGQNLLVIYSRYHGRRWLLGEFLGAYWEDMHYPISQYMLYMLFSQPSHSFNWFPVFLLRILQKDFRARFMNISM</sequence>
<proteinExistence type="predicted"/>